<dbReference type="AlphaFoldDB" id="A0A6N7X7I6"/>
<evidence type="ECO:0000313" key="10">
    <source>
        <dbReference type="EMBL" id="MST70563.1"/>
    </source>
</evidence>
<proteinExistence type="inferred from homology"/>
<dbReference type="GO" id="GO:0000036">
    <property type="term" value="F:acyl carrier activity"/>
    <property type="evidence" value="ECO:0007669"/>
    <property type="project" value="TreeGrafter"/>
</dbReference>
<dbReference type="SUPFAM" id="SSF54637">
    <property type="entry name" value="Thioesterase/thiol ester dehydrase-isomerase"/>
    <property type="match status" value="2"/>
</dbReference>
<keyword evidence="5" id="KW-0809">Transit peptide</keyword>
<evidence type="ECO:0000256" key="6">
    <source>
        <dbReference type="ARBA" id="ARBA00023098"/>
    </source>
</evidence>
<dbReference type="EMBL" id="VUNA01000006">
    <property type="protein sequence ID" value="MST70563.1"/>
    <property type="molecule type" value="Genomic_DNA"/>
</dbReference>
<dbReference type="InterPro" id="IPR002864">
    <property type="entry name" value="Acyl-ACP_thioesterase_NHD"/>
</dbReference>
<evidence type="ECO:0000259" key="9">
    <source>
        <dbReference type="Pfam" id="PF20791"/>
    </source>
</evidence>
<reference evidence="10 11" key="1">
    <citation type="submission" date="2019-08" db="EMBL/GenBank/DDBJ databases">
        <title>In-depth cultivation of the pig gut microbiome towards novel bacterial diversity and tailored functional studies.</title>
        <authorList>
            <person name="Wylensek D."/>
            <person name="Hitch T.C.A."/>
            <person name="Clavel T."/>
        </authorList>
    </citation>
    <scope>NUCLEOTIDE SEQUENCE [LARGE SCALE GENOMIC DNA]</scope>
    <source>
        <strain evidence="10 11">WCA-MUC-591-APC-4B</strain>
    </source>
</reference>
<evidence type="ECO:0008006" key="12">
    <source>
        <dbReference type="Google" id="ProtNLM"/>
    </source>
</evidence>
<keyword evidence="11" id="KW-1185">Reference proteome</keyword>
<feature type="domain" description="Acyl-ACP thioesterase N-terminal hotdog" evidence="8">
    <location>
        <begin position="2"/>
        <end position="119"/>
    </location>
</feature>
<evidence type="ECO:0000313" key="11">
    <source>
        <dbReference type="Proteomes" id="UP000469424"/>
    </source>
</evidence>
<dbReference type="InterPro" id="IPR029069">
    <property type="entry name" value="HotDog_dom_sf"/>
</dbReference>
<keyword evidence="4" id="KW-0276">Fatty acid metabolism</keyword>
<sequence length="251" mass="29262">MKYTKSFETRSYEIDRHDALTPTALVQYLQETADHQMHDTDKDYGLIYREERKAFVVSRMSVEIMRPVYKYAHVDCDTWVVPAKAANFPRAYELYLEGNLVARAYSNWALVDVDTRKLVLQSEYDMSSYPEDREPVMGIPTRFRIPKTLEWKDGGTVPVTLTLTDINGHMNNARYYNCLYDCIPNVEEYCITSLNMRFVHEAPLGSELKILRSDFLDPGKMDPRADKIVYFKTEVNGEDNVHAVFGLKRWE</sequence>
<dbReference type="Pfam" id="PF20791">
    <property type="entry name" value="Acyl-ACP_TE_C"/>
    <property type="match status" value="1"/>
</dbReference>
<dbReference type="PANTHER" id="PTHR31727:SF6">
    <property type="entry name" value="OLEOYL-ACYL CARRIER PROTEIN THIOESTERASE 1, CHLOROPLASTIC"/>
    <property type="match status" value="1"/>
</dbReference>
<evidence type="ECO:0000256" key="2">
    <source>
        <dbReference type="ARBA" id="ARBA00022516"/>
    </source>
</evidence>
<gene>
    <name evidence="10" type="ORF">FYJ65_04275</name>
</gene>
<keyword evidence="2" id="KW-0444">Lipid biosynthesis</keyword>
<evidence type="ECO:0000256" key="4">
    <source>
        <dbReference type="ARBA" id="ARBA00022832"/>
    </source>
</evidence>
<evidence type="ECO:0000256" key="1">
    <source>
        <dbReference type="ARBA" id="ARBA00006500"/>
    </source>
</evidence>
<evidence type="ECO:0000256" key="7">
    <source>
        <dbReference type="ARBA" id="ARBA00023160"/>
    </source>
</evidence>
<comment type="caution">
    <text evidence="10">The sequence shown here is derived from an EMBL/GenBank/DDBJ whole genome shotgun (WGS) entry which is preliminary data.</text>
</comment>
<dbReference type="GO" id="GO:0016297">
    <property type="term" value="F:fatty acyl-[ACP] hydrolase activity"/>
    <property type="evidence" value="ECO:0007669"/>
    <property type="project" value="InterPro"/>
</dbReference>
<dbReference type="InterPro" id="IPR049427">
    <property type="entry name" value="Acyl-ACP_TE_C"/>
</dbReference>
<evidence type="ECO:0000259" key="8">
    <source>
        <dbReference type="Pfam" id="PF01643"/>
    </source>
</evidence>
<dbReference type="RefSeq" id="WP_154554129.1">
    <property type="nucleotide sequence ID" value="NZ_JBJESO010000029.1"/>
</dbReference>
<keyword evidence="3" id="KW-0378">Hydrolase</keyword>
<dbReference type="PANTHER" id="PTHR31727">
    <property type="entry name" value="OLEOYL-ACYL CARRIER PROTEIN THIOESTERASE 1, CHLOROPLASTIC"/>
    <property type="match status" value="1"/>
</dbReference>
<protein>
    <recommendedName>
        <fullName evidence="12">Acyl-ACP thioesterase</fullName>
    </recommendedName>
</protein>
<dbReference type="Proteomes" id="UP000469424">
    <property type="component" value="Unassembled WGS sequence"/>
</dbReference>
<feature type="domain" description="Acyl-ACP thioesterase-like C-terminal" evidence="9">
    <location>
        <begin position="164"/>
        <end position="213"/>
    </location>
</feature>
<accession>A0A6N7X7I6</accession>
<evidence type="ECO:0000256" key="3">
    <source>
        <dbReference type="ARBA" id="ARBA00022801"/>
    </source>
</evidence>
<dbReference type="Pfam" id="PF01643">
    <property type="entry name" value="Acyl-ACP_TE"/>
    <property type="match status" value="1"/>
</dbReference>
<keyword evidence="6" id="KW-0443">Lipid metabolism</keyword>
<keyword evidence="7" id="KW-0275">Fatty acid biosynthesis</keyword>
<dbReference type="InterPro" id="IPR045023">
    <property type="entry name" value="FATA/B"/>
</dbReference>
<name>A0A6N7X7I6_9FIRM</name>
<organism evidence="10 11">
    <name type="scientific">Mogibacterium kristiansenii</name>
    <dbReference type="NCBI Taxonomy" id="2606708"/>
    <lineage>
        <taxon>Bacteria</taxon>
        <taxon>Bacillati</taxon>
        <taxon>Bacillota</taxon>
        <taxon>Clostridia</taxon>
        <taxon>Peptostreptococcales</taxon>
        <taxon>Anaerovoracaceae</taxon>
        <taxon>Mogibacterium</taxon>
    </lineage>
</organism>
<dbReference type="Gene3D" id="3.10.129.10">
    <property type="entry name" value="Hotdog Thioesterase"/>
    <property type="match status" value="1"/>
</dbReference>
<comment type="similarity">
    <text evidence="1">Belongs to the acyl-ACP thioesterase family.</text>
</comment>
<evidence type="ECO:0000256" key="5">
    <source>
        <dbReference type="ARBA" id="ARBA00022946"/>
    </source>
</evidence>